<dbReference type="EMBL" id="CAKOGP040002187">
    <property type="protein sequence ID" value="CAJ1964464.1"/>
    <property type="molecule type" value="Genomic_DNA"/>
</dbReference>
<protein>
    <submittedName>
        <fullName evidence="1">Uncharacterized protein</fullName>
    </submittedName>
</protein>
<gene>
    <name evidence="1" type="ORF">CYCCA115_LOCUS20644</name>
</gene>
<proteinExistence type="predicted"/>
<dbReference type="Proteomes" id="UP001295423">
    <property type="component" value="Unassembled WGS sequence"/>
</dbReference>
<accession>A0AAD2G6V2</accession>
<dbReference type="AlphaFoldDB" id="A0AAD2G6V2"/>
<keyword evidence="2" id="KW-1185">Reference proteome</keyword>
<sequence length="91" mass="10998">MSYGGMPSAEQYQHQGQYYQAEKKINNGTIISTLNRKNILLKSRRRKNGRRQLSSFQRRTVGFRERRSRLKGRVQIRQKRQYKINENLKRI</sequence>
<organism evidence="1 2">
    <name type="scientific">Cylindrotheca closterium</name>
    <dbReference type="NCBI Taxonomy" id="2856"/>
    <lineage>
        <taxon>Eukaryota</taxon>
        <taxon>Sar</taxon>
        <taxon>Stramenopiles</taxon>
        <taxon>Ochrophyta</taxon>
        <taxon>Bacillariophyta</taxon>
        <taxon>Bacillariophyceae</taxon>
        <taxon>Bacillariophycidae</taxon>
        <taxon>Bacillariales</taxon>
        <taxon>Bacillariaceae</taxon>
        <taxon>Cylindrotheca</taxon>
    </lineage>
</organism>
<evidence type="ECO:0000313" key="2">
    <source>
        <dbReference type="Proteomes" id="UP001295423"/>
    </source>
</evidence>
<name>A0AAD2G6V2_9STRA</name>
<evidence type="ECO:0000313" key="1">
    <source>
        <dbReference type="EMBL" id="CAJ1964464.1"/>
    </source>
</evidence>
<reference evidence="1" key="1">
    <citation type="submission" date="2023-08" db="EMBL/GenBank/DDBJ databases">
        <authorList>
            <person name="Audoor S."/>
            <person name="Bilcke G."/>
        </authorList>
    </citation>
    <scope>NUCLEOTIDE SEQUENCE</scope>
</reference>
<comment type="caution">
    <text evidence="1">The sequence shown here is derived from an EMBL/GenBank/DDBJ whole genome shotgun (WGS) entry which is preliminary data.</text>
</comment>